<organism evidence="1 2">
    <name type="scientific">Cercophora scortea</name>
    <dbReference type="NCBI Taxonomy" id="314031"/>
    <lineage>
        <taxon>Eukaryota</taxon>
        <taxon>Fungi</taxon>
        <taxon>Dikarya</taxon>
        <taxon>Ascomycota</taxon>
        <taxon>Pezizomycotina</taxon>
        <taxon>Sordariomycetes</taxon>
        <taxon>Sordariomycetidae</taxon>
        <taxon>Sordariales</taxon>
        <taxon>Lasiosphaeriaceae</taxon>
        <taxon>Cercophora</taxon>
    </lineage>
</organism>
<dbReference type="AlphaFoldDB" id="A0AAE0J1L6"/>
<keyword evidence="2" id="KW-1185">Reference proteome</keyword>
<protein>
    <submittedName>
        <fullName evidence="1">Uncharacterized protein</fullName>
    </submittedName>
</protein>
<name>A0AAE0J1L6_9PEZI</name>
<dbReference type="EMBL" id="JAUEPO010000001">
    <property type="protein sequence ID" value="KAK3335259.1"/>
    <property type="molecule type" value="Genomic_DNA"/>
</dbReference>
<proteinExistence type="predicted"/>
<reference evidence="1" key="1">
    <citation type="journal article" date="2023" name="Mol. Phylogenet. Evol.">
        <title>Genome-scale phylogeny and comparative genomics of the fungal order Sordariales.</title>
        <authorList>
            <person name="Hensen N."/>
            <person name="Bonometti L."/>
            <person name="Westerberg I."/>
            <person name="Brannstrom I.O."/>
            <person name="Guillou S."/>
            <person name="Cros-Aarteil S."/>
            <person name="Calhoun S."/>
            <person name="Haridas S."/>
            <person name="Kuo A."/>
            <person name="Mondo S."/>
            <person name="Pangilinan J."/>
            <person name="Riley R."/>
            <person name="LaButti K."/>
            <person name="Andreopoulos B."/>
            <person name="Lipzen A."/>
            <person name="Chen C."/>
            <person name="Yan M."/>
            <person name="Daum C."/>
            <person name="Ng V."/>
            <person name="Clum A."/>
            <person name="Steindorff A."/>
            <person name="Ohm R.A."/>
            <person name="Martin F."/>
            <person name="Silar P."/>
            <person name="Natvig D.O."/>
            <person name="Lalanne C."/>
            <person name="Gautier V."/>
            <person name="Ament-Velasquez S.L."/>
            <person name="Kruys A."/>
            <person name="Hutchinson M.I."/>
            <person name="Powell A.J."/>
            <person name="Barry K."/>
            <person name="Miller A.N."/>
            <person name="Grigoriev I.V."/>
            <person name="Debuchy R."/>
            <person name="Gladieux P."/>
            <person name="Hiltunen Thoren M."/>
            <person name="Johannesson H."/>
        </authorList>
    </citation>
    <scope>NUCLEOTIDE SEQUENCE</scope>
    <source>
        <strain evidence="1">SMH4131-1</strain>
    </source>
</reference>
<accession>A0AAE0J1L6</accession>
<evidence type="ECO:0000313" key="2">
    <source>
        <dbReference type="Proteomes" id="UP001286456"/>
    </source>
</evidence>
<gene>
    <name evidence="1" type="ORF">B0T19DRAFT_452150</name>
</gene>
<evidence type="ECO:0000313" key="1">
    <source>
        <dbReference type="EMBL" id="KAK3335259.1"/>
    </source>
</evidence>
<comment type="caution">
    <text evidence="1">The sequence shown here is derived from an EMBL/GenBank/DDBJ whole genome shotgun (WGS) entry which is preliminary data.</text>
</comment>
<reference evidence="1" key="2">
    <citation type="submission" date="2023-06" db="EMBL/GenBank/DDBJ databases">
        <authorList>
            <consortium name="Lawrence Berkeley National Laboratory"/>
            <person name="Haridas S."/>
            <person name="Hensen N."/>
            <person name="Bonometti L."/>
            <person name="Westerberg I."/>
            <person name="Brannstrom I.O."/>
            <person name="Guillou S."/>
            <person name="Cros-Aarteil S."/>
            <person name="Calhoun S."/>
            <person name="Kuo A."/>
            <person name="Mondo S."/>
            <person name="Pangilinan J."/>
            <person name="Riley R."/>
            <person name="Labutti K."/>
            <person name="Andreopoulos B."/>
            <person name="Lipzen A."/>
            <person name="Chen C."/>
            <person name="Yanf M."/>
            <person name="Daum C."/>
            <person name="Ng V."/>
            <person name="Clum A."/>
            <person name="Steindorff A."/>
            <person name="Ohm R."/>
            <person name="Martin F."/>
            <person name="Silar P."/>
            <person name="Natvig D."/>
            <person name="Lalanne C."/>
            <person name="Gautier V."/>
            <person name="Ament-Velasquez S.L."/>
            <person name="Kruys A."/>
            <person name="Hutchinson M.I."/>
            <person name="Powell A.J."/>
            <person name="Barry K."/>
            <person name="Miller A.N."/>
            <person name="Grigoriev I.V."/>
            <person name="Debuchy R."/>
            <person name="Gladieux P."/>
            <person name="Thoren M.H."/>
            <person name="Johannesson H."/>
        </authorList>
    </citation>
    <scope>NUCLEOTIDE SEQUENCE</scope>
    <source>
        <strain evidence="1">SMH4131-1</strain>
    </source>
</reference>
<dbReference type="Proteomes" id="UP001286456">
    <property type="component" value="Unassembled WGS sequence"/>
</dbReference>
<sequence>MAPRHQFFVIARVGPHYLPLAMAYHRWSCNVTAIQACLHLIDIFSSKANHRPITIELDLATQFYKDKSPPRTTEPDWTAFGRQPVPFPFITTCLVLGGANPGTSRESGIHVEPLEYAQRGNKRHEGITIIDITDLDNVRYCITAWTRIGVPYYTQDHGNPSWTAARNRMPALLTPWTGYQYSQNYTHPDELDQELPAHEFTKMLDKHPLIDIATLAETWPWADWNFGLSTTTPETNRTTTGGSSLRDQALTKLLDNMLSSDQPDMTLLDKPMQIPDFQRLLRAHLKSEGARLAKSPAALAFLKLAYAGEEFLDWACFTDLLTDDLASALDLSLSPDWTTANPLALATTICARPTPLRNLYITEPPNRSSDTPSSALFLALSSHPRCPTGDLILTGAFSSAIRQRFWIPPFTPFTPPKRFPVLQLLVHHTAKAWIDNPQLEYESFFLGDACLSATRFASGLLNFFRHLLASVSAGWGTEVAHDFACSGDGPSSDLKFAVSQLPPETLTIAQAAFRHDSGCAGAFSRMRDLTPGSWTMMIERGCAVVSPTSNYRAEQTLYCAFVRPKTGVVIRAAGEAVKECVPGDLEVVDLEGFLGLVAPGADFAWLWQGIGVLERKEKEYVGQLPVPIPLVSPMNLEMVCGLLNRFLARAGAVGEIHERVERHVVKRAGDSEFEASGGGTAVQGIEPAW</sequence>